<dbReference type="GO" id="GO:0003735">
    <property type="term" value="F:structural constituent of ribosome"/>
    <property type="evidence" value="ECO:0007669"/>
    <property type="project" value="UniProtKB-UniRule"/>
</dbReference>
<comment type="function">
    <text evidence="6">One of the primary rRNA binding proteins, it binds directly near the 3'-end of the 23S rRNA, where it nucleates assembly of the 50S subunit.</text>
</comment>
<dbReference type="HAMAP" id="MF_01325_A">
    <property type="entry name" value="Ribosomal_uL3_A"/>
    <property type="match status" value="1"/>
</dbReference>
<dbReference type="AlphaFoldDB" id="A0A7C0X1I7"/>
<dbReference type="SUPFAM" id="SSF50447">
    <property type="entry name" value="Translation proteins"/>
    <property type="match status" value="1"/>
</dbReference>
<keyword evidence="4 6" id="KW-0689">Ribosomal protein</keyword>
<dbReference type="PANTHER" id="PTHR11363">
    <property type="entry name" value="60S RIBOSOMAL PROTEIN L3-RELATED"/>
    <property type="match status" value="1"/>
</dbReference>
<dbReference type="InterPro" id="IPR044892">
    <property type="entry name" value="Ribosomal_L3_dom_3_arc_sf"/>
</dbReference>
<name>A0A7C0X1I7_9EURY</name>
<keyword evidence="2 6" id="KW-0699">rRNA-binding</keyword>
<keyword evidence="5 6" id="KW-0687">Ribonucleoprotein</keyword>
<evidence type="ECO:0000256" key="4">
    <source>
        <dbReference type="ARBA" id="ARBA00022980"/>
    </source>
</evidence>
<dbReference type="PANTHER" id="PTHR11363:SF5">
    <property type="entry name" value="LARGE RIBOSOMAL SUBUNIT PROTEIN UL3"/>
    <property type="match status" value="1"/>
</dbReference>
<evidence type="ECO:0000256" key="6">
    <source>
        <dbReference type="HAMAP-Rule" id="MF_01325"/>
    </source>
</evidence>
<evidence type="ECO:0000256" key="5">
    <source>
        <dbReference type="ARBA" id="ARBA00023274"/>
    </source>
</evidence>
<dbReference type="GO" id="GO:0019843">
    <property type="term" value="F:rRNA binding"/>
    <property type="evidence" value="ECO:0007669"/>
    <property type="project" value="UniProtKB-UniRule"/>
</dbReference>
<comment type="subunit">
    <text evidence="6">Part of the 50S ribosomal subunit. Forms a cluster with proteins L14 and L24e.</text>
</comment>
<dbReference type="Gene3D" id="4.10.960.10">
    <property type="entry name" value="Ribosomal protein L3, domain 3"/>
    <property type="match status" value="1"/>
</dbReference>
<dbReference type="Gene3D" id="2.40.30.10">
    <property type="entry name" value="Translation factors"/>
    <property type="match status" value="1"/>
</dbReference>
<proteinExistence type="inferred from homology"/>
<evidence type="ECO:0000256" key="2">
    <source>
        <dbReference type="ARBA" id="ARBA00022730"/>
    </source>
</evidence>
<evidence type="ECO:0000256" key="1">
    <source>
        <dbReference type="ARBA" id="ARBA00006540"/>
    </source>
</evidence>
<dbReference type="Proteomes" id="UP000885863">
    <property type="component" value="Unassembled WGS sequence"/>
</dbReference>
<dbReference type="NCBIfam" id="TIGR03626">
    <property type="entry name" value="L3_arch"/>
    <property type="match status" value="1"/>
</dbReference>
<evidence type="ECO:0000256" key="7">
    <source>
        <dbReference type="SAM" id="MobiDB-lite"/>
    </source>
</evidence>
<dbReference type="InterPro" id="IPR019928">
    <property type="entry name" value="Ribosomal_uL3_arc"/>
</dbReference>
<dbReference type="Gene3D" id="3.30.1430.10">
    <property type="match status" value="1"/>
</dbReference>
<feature type="region of interest" description="Disordered" evidence="7">
    <location>
        <begin position="1"/>
        <end position="21"/>
    </location>
</feature>
<dbReference type="InterPro" id="IPR009000">
    <property type="entry name" value="Transl_B-barrel_sf"/>
</dbReference>
<organism evidence="8">
    <name type="scientific">Candidatus Syntropharchaeum butanivorans</name>
    <dbReference type="NCBI Taxonomy" id="1839936"/>
    <lineage>
        <taxon>Archaea</taxon>
        <taxon>Methanobacteriati</taxon>
        <taxon>Methanobacteriota</taxon>
        <taxon>Stenosarchaea group</taxon>
        <taxon>Methanomicrobia</taxon>
        <taxon>Methanosarcinales</taxon>
        <taxon>ANME-2 cluster</taxon>
        <taxon>Candidatus Syntropharchaeum</taxon>
    </lineage>
</organism>
<evidence type="ECO:0000256" key="3">
    <source>
        <dbReference type="ARBA" id="ARBA00022884"/>
    </source>
</evidence>
<keyword evidence="3 6" id="KW-0694">RNA-binding</keyword>
<dbReference type="PROSITE" id="PS00474">
    <property type="entry name" value="RIBOSOMAL_L3"/>
    <property type="match status" value="1"/>
</dbReference>
<protein>
    <recommendedName>
        <fullName evidence="6">Large ribosomal subunit protein uL3</fullName>
    </recommendedName>
</protein>
<accession>A0A7C0X1I7</accession>
<dbReference type="NCBIfam" id="NF003261">
    <property type="entry name" value="PRK04231.1"/>
    <property type="match status" value="1"/>
</dbReference>
<dbReference type="EMBL" id="DQZR01000314">
    <property type="protein sequence ID" value="HDM37075.1"/>
    <property type="molecule type" value="Genomic_DNA"/>
</dbReference>
<evidence type="ECO:0000313" key="8">
    <source>
        <dbReference type="EMBL" id="HDM37075.1"/>
    </source>
</evidence>
<comment type="caution">
    <text evidence="8">The sequence shown here is derived from an EMBL/GenBank/DDBJ whole genome shotgun (WGS) entry which is preliminary data.</text>
</comment>
<comment type="similarity">
    <text evidence="1 6">Belongs to the universal ribosomal protein uL3 family.</text>
</comment>
<gene>
    <name evidence="6" type="primary">rpl3</name>
    <name evidence="8" type="ORF">ENG09_07560</name>
</gene>
<dbReference type="InterPro" id="IPR045077">
    <property type="entry name" value="L3_arc_euk"/>
</dbReference>
<dbReference type="InterPro" id="IPR019926">
    <property type="entry name" value="Ribosomal_uL3_CS"/>
</dbReference>
<dbReference type="GO" id="GO:0022625">
    <property type="term" value="C:cytosolic large ribosomal subunit"/>
    <property type="evidence" value="ECO:0007669"/>
    <property type="project" value="UniProtKB-UniRule"/>
</dbReference>
<sequence>MAKRHRPRRGSLAFSPRKRARSQIPHIRTKTIVGGEKSPIVEFSGYKAGMTHLIMIEDNPNAPNAGMEIAVPVTVIETPPMKLIGIRGYGKGLYGKRPLMEVWDGKEGHDSRLEAMAQAIEDGSITELRAIASTQPRLVGGIGKKKPDIMEQRVDGDLKGAFEYLRSNLGGEITVSSIFEEGEMVDVIAITKGKGTQGPVKRWGTAIQDRKARRSSKGRHIGTLGPWNPHRVRWTVPQLGQTGYHQRTEYNKRVLKLGRKDEDINPKGGFPHYGLVRNDYIILKGSVPGPAKRLIRLRYPARPSTRIPQKPPKILYVSLESPQGK</sequence>
<reference evidence="8" key="1">
    <citation type="journal article" date="2020" name="mSystems">
        <title>Genome- and Community-Level Interaction Insights into Carbon Utilization and Element Cycling Functions of Hydrothermarchaeota in Hydrothermal Sediment.</title>
        <authorList>
            <person name="Zhou Z."/>
            <person name="Liu Y."/>
            <person name="Xu W."/>
            <person name="Pan J."/>
            <person name="Luo Z.H."/>
            <person name="Li M."/>
        </authorList>
    </citation>
    <scope>NUCLEOTIDE SEQUENCE [LARGE SCALE GENOMIC DNA]</scope>
    <source>
        <strain evidence="8">HyVt-185</strain>
    </source>
</reference>
<dbReference type="GO" id="GO:0006412">
    <property type="term" value="P:translation"/>
    <property type="evidence" value="ECO:0007669"/>
    <property type="project" value="UniProtKB-UniRule"/>
</dbReference>
<dbReference type="InterPro" id="IPR000597">
    <property type="entry name" value="Ribosomal_uL3"/>
</dbReference>
<dbReference type="Pfam" id="PF00297">
    <property type="entry name" value="Ribosomal_L3"/>
    <property type="match status" value="2"/>
</dbReference>